<evidence type="ECO:0000313" key="9">
    <source>
        <dbReference type="Proteomes" id="UP000286288"/>
    </source>
</evidence>
<dbReference type="PROSITE" id="PS51192">
    <property type="entry name" value="HELICASE_ATP_BIND_1"/>
    <property type="match status" value="1"/>
</dbReference>
<protein>
    <submittedName>
        <fullName evidence="8">DEAD/DEAH box helicase</fullName>
    </submittedName>
</protein>
<dbReference type="InterPro" id="IPR001650">
    <property type="entry name" value="Helicase_C-like"/>
</dbReference>
<sequence>MTVFELTQLPDVWQEKWQAAGYHAPSLIQEKTFGPLKDGASVIGISPTGSGKTLAYLLPLLTKVEKKQGNQLLILTSSQELAMQVTEVAREWAQAIGLTVLPLIGGASTKRQVEKLKDKPEVLIGTPGRVLELIKAKKIKTQQLQSLVLDEVDQLLKEGAFTLAAKINQTLPKQIQRSFFSATANEVIDEIRPFVSKEPLIIDVTQEDQSKGVIHHYYLNYPQRRIVDALRRFAHLPNFQALVFFNELSTMGNAEEKLLFHGLPVASLASDQNKLARKGALESFRQGKLVELLTTDVASRGLDVVDLPYVINTEVPLEKESYLHRAGRVGRMGKEGTVVTIVQDHSLKDLKKIANQLSIELKEVYLHGGQLHTEAPVVEKESKKETKTASVQKISKKTPEKLHTPVKKSKKKTKKQKDKGKRRH</sequence>
<dbReference type="Pfam" id="PF00271">
    <property type="entry name" value="Helicase_C"/>
    <property type="match status" value="1"/>
</dbReference>
<dbReference type="GO" id="GO:0005524">
    <property type="term" value="F:ATP binding"/>
    <property type="evidence" value="ECO:0007669"/>
    <property type="project" value="UniProtKB-KW"/>
</dbReference>
<evidence type="ECO:0000256" key="4">
    <source>
        <dbReference type="ARBA" id="ARBA00022840"/>
    </source>
</evidence>
<dbReference type="InterPro" id="IPR044742">
    <property type="entry name" value="DEAD/DEAH_RhlB"/>
</dbReference>
<dbReference type="Gene3D" id="3.40.50.300">
    <property type="entry name" value="P-loop containing nucleotide triphosphate hydrolases"/>
    <property type="match status" value="2"/>
</dbReference>
<keyword evidence="2" id="KW-0378">Hydrolase</keyword>
<evidence type="ECO:0000256" key="2">
    <source>
        <dbReference type="ARBA" id="ARBA00022801"/>
    </source>
</evidence>
<dbReference type="SMART" id="SM00487">
    <property type="entry name" value="DEXDc"/>
    <property type="match status" value="1"/>
</dbReference>
<dbReference type="GO" id="GO:0009409">
    <property type="term" value="P:response to cold"/>
    <property type="evidence" value="ECO:0007669"/>
    <property type="project" value="TreeGrafter"/>
</dbReference>
<dbReference type="InterPro" id="IPR011545">
    <property type="entry name" value="DEAD/DEAH_box_helicase_dom"/>
</dbReference>
<dbReference type="GO" id="GO:0033592">
    <property type="term" value="F:RNA strand annealing activity"/>
    <property type="evidence" value="ECO:0007669"/>
    <property type="project" value="TreeGrafter"/>
</dbReference>
<dbReference type="InterPro" id="IPR027417">
    <property type="entry name" value="P-loop_NTPase"/>
</dbReference>
<dbReference type="AlphaFoldDB" id="A0A415ETD3"/>
<dbReference type="RefSeq" id="WP_086338054.1">
    <property type="nucleotide sequence ID" value="NZ_CABHBK010000009.1"/>
</dbReference>
<dbReference type="CDD" id="cd00268">
    <property type="entry name" value="DEADc"/>
    <property type="match status" value="1"/>
</dbReference>
<dbReference type="PROSITE" id="PS51194">
    <property type="entry name" value="HELICASE_CTER"/>
    <property type="match status" value="1"/>
</dbReference>
<dbReference type="CDD" id="cd18787">
    <property type="entry name" value="SF2_C_DEAD"/>
    <property type="match status" value="1"/>
</dbReference>
<dbReference type="GO" id="GO:0016787">
    <property type="term" value="F:hydrolase activity"/>
    <property type="evidence" value="ECO:0007669"/>
    <property type="project" value="UniProtKB-KW"/>
</dbReference>
<keyword evidence="1" id="KW-0547">Nucleotide-binding</keyword>
<feature type="region of interest" description="Disordered" evidence="5">
    <location>
        <begin position="376"/>
        <end position="424"/>
    </location>
</feature>
<dbReference type="EMBL" id="QRMZ01000009">
    <property type="protein sequence ID" value="RHK06557.1"/>
    <property type="molecule type" value="Genomic_DNA"/>
</dbReference>
<evidence type="ECO:0000259" key="6">
    <source>
        <dbReference type="PROSITE" id="PS51192"/>
    </source>
</evidence>
<dbReference type="SMART" id="SM00490">
    <property type="entry name" value="HELICc"/>
    <property type="match status" value="1"/>
</dbReference>
<dbReference type="InterPro" id="IPR050547">
    <property type="entry name" value="DEAD_box_RNA_helicases"/>
</dbReference>
<dbReference type="SUPFAM" id="SSF52540">
    <property type="entry name" value="P-loop containing nucleoside triphosphate hydrolases"/>
    <property type="match status" value="1"/>
</dbReference>
<dbReference type="PANTHER" id="PTHR47963:SF7">
    <property type="entry name" value="ATP-DEPENDENT RNA HELICASE YFML-RELATED"/>
    <property type="match status" value="1"/>
</dbReference>
<keyword evidence="3 8" id="KW-0347">Helicase</keyword>
<feature type="compositionally biased region" description="Basic and acidic residues" evidence="5">
    <location>
        <begin position="377"/>
        <end position="387"/>
    </location>
</feature>
<evidence type="ECO:0000256" key="5">
    <source>
        <dbReference type="SAM" id="MobiDB-lite"/>
    </source>
</evidence>
<feature type="compositionally biased region" description="Basic residues" evidence="5">
    <location>
        <begin position="404"/>
        <end position="424"/>
    </location>
</feature>
<comment type="caution">
    <text evidence="8">The sequence shown here is derived from an EMBL/GenBank/DDBJ whole genome shotgun (WGS) entry which is preliminary data.</text>
</comment>
<evidence type="ECO:0000313" key="8">
    <source>
        <dbReference type="EMBL" id="RHK06557.1"/>
    </source>
</evidence>
<dbReference type="InterPro" id="IPR014001">
    <property type="entry name" value="Helicase_ATP-bd"/>
</dbReference>
<evidence type="ECO:0000259" key="7">
    <source>
        <dbReference type="PROSITE" id="PS51194"/>
    </source>
</evidence>
<keyword evidence="4" id="KW-0067">ATP-binding</keyword>
<organism evidence="8 9">
    <name type="scientific">Enterococcus casseliflavus</name>
    <name type="common">Enterococcus flavescens</name>
    <dbReference type="NCBI Taxonomy" id="37734"/>
    <lineage>
        <taxon>Bacteria</taxon>
        <taxon>Bacillati</taxon>
        <taxon>Bacillota</taxon>
        <taxon>Bacilli</taxon>
        <taxon>Lactobacillales</taxon>
        <taxon>Enterococcaceae</taxon>
        <taxon>Enterococcus</taxon>
    </lineage>
</organism>
<accession>A0A415ETD3</accession>
<evidence type="ECO:0000256" key="1">
    <source>
        <dbReference type="ARBA" id="ARBA00022741"/>
    </source>
</evidence>
<feature type="domain" description="Helicase ATP-binding" evidence="6">
    <location>
        <begin position="33"/>
        <end position="202"/>
    </location>
</feature>
<dbReference type="Pfam" id="PF00270">
    <property type="entry name" value="DEAD"/>
    <property type="match status" value="1"/>
</dbReference>
<proteinExistence type="predicted"/>
<gene>
    <name evidence="8" type="ORF">DW084_08370</name>
</gene>
<dbReference type="GO" id="GO:0005829">
    <property type="term" value="C:cytosol"/>
    <property type="evidence" value="ECO:0007669"/>
    <property type="project" value="TreeGrafter"/>
</dbReference>
<feature type="domain" description="Helicase C-terminal" evidence="7">
    <location>
        <begin position="225"/>
        <end position="372"/>
    </location>
</feature>
<dbReference type="Proteomes" id="UP000286288">
    <property type="component" value="Unassembled WGS sequence"/>
</dbReference>
<dbReference type="GO" id="GO:0005840">
    <property type="term" value="C:ribosome"/>
    <property type="evidence" value="ECO:0007669"/>
    <property type="project" value="TreeGrafter"/>
</dbReference>
<dbReference type="PANTHER" id="PTHR47963">
    <property type="entry name" value="DEAD-BOX ATP-DEPENDENT RNA HELICASE 47, MITOCHONDRIAL"/>
    <property type="match status" value="1"/>
</dbReference>
<name>A0A415ETD3_ENTCA</name>
<evidence type="ECO:0000256" key="3">
    <source>
        <dbReference type="ARBA" id="ARBA00022806"/>
    </source>
</evidence>
<dbReference type="GO" id="GO:0003724">
    <property type="term" value="F:RNA helicase activity"/>
    <property type="evidence" value="ECO:0007669"/>
    <property type="project" value="TreeGrafter"/>
</dbReference>
<reference evidence="8 9" key="1">
    <citation type="submission" date="2018-08" db="EMBL/GenBank/DDBJ databases">
        <title>A genome reference for cultivated species of the human gut microbiota.</title>
        <authorList>
            <person name="Zou Y."/>
            <person name="Xue W."/>
            <person name="Luo G."/>
        </authorList>
    </citation>
    <scope>NUCLEOTIDE SEQUENCE [LARGE SCALE GENOMIC DNA]</scope>
    <source>
        <strain evidence="8 9">AF48-16</strain>
    </source>
</reference>